<keyword evidence="3" id="KW-0274">FAD</keyword>
<accession>A0ABR2I885</accession>
<name>A0ABR2I885_9PEZI</name>
<evidence type="ECO:0000256" key="2">
    <source>
        <dbReference type="ARBA" id="ARBA00022630"/>
    </source>
</evidence>
<evidence type="ECO:0000256" key="3">
    <source>
        <dbReference type="ARBA" id="ARBA00022827"/>
    </source>
</evidence>
<dbReference type="InterPro" id="IPR051209">
    <property type="entry name" value="FAD-bind_Monooxygenase_sf"/>
</dbReference>
<evidence type="ECO:0000256" key="1">
    <source>
        <dbReference type="ARBA" id="ARBA00010139"/>
    </source>
</evidence>
<comment type="similarity">
    <text evidence="1">Belongs to the FAD-binding monooxygenase family.</text>
</comment>
<dbReference type="EMBL" id="JAPCWZ010000006">
    <property type="protein sequence ID" value="KAK8859206.1"/>
    <property type="molecule type" value="Genomic_DNA"/>
</dbReference>
<dbReference type="Gene3D" id="3.50.50.60">
    <property type="entry name" value="FAD/NAD(P)-binding domain"/>
    <property type="match status" value="2"/>
</dbReference>
<evidence type="ECO:0000313" key="7">
    <source>
        <dbReference type="Proteomes" id="UP001390339"/>
    </source>
</evidence>
<reference evidence="6 7" key="1">
    <citation type="journal article" date="2024" name="IMA Fungus">
        <title>Apiospora arundinis, a panoply of carbohydrate-active enzymes and secondary metabolites.</title>
        <authorList>
            <person name="Sorensen T."/>
            <person name="Petersen C."/>
            <person name="Muurmann A.T."/>
            <person name="Christiansen J.V."/>
            <person name="Brundto M.L."/>
            <person name="Overgaard C.K."/>
            <person name="Boysen A.T."/>
            <person name="Wollenberg R.D."/>
            <person name="Larsen T.O."/>
            <person name="Sorensen J.L."/>
            <person name="Nielsen K.L."/>
            <person name="Sondergaard T.E."/>
        </authorList>
    </citation>
    <scope>NUCLEOTIDE SEQUENCE [LARGE SCALE GENOMIC DNA]</scope>
    <source>
        <strain evidence="6 7">AAU 773</strain>
    </source>
</reference>
<keyword evidence="6" id="KW-0503">Monooxygenase</keyword>
<comment type="caution">
    <text evidence="6">The sequence shown here is derived from an EMBL/GenBank/DDBJ whole genome shotgun (WGS) entry which is preliminary data.</text>
</comment>
<evidence type="ECO:0000256" key="5">
    <source>
        <dbReference type="SAM" id="MobiDB-lite"/>
    </source>
</evidence>
<protein>
    <submittedName>
        <fullName evidence="6">Flavin-binding monooxygenase</fullName>
    </submittedName>
</protein>
<feature type="compositionally biased region" description="Polar residues" evidence="5">
    <location>
        <begin position="8"/>
        <end position="20"/>
    </location>
</feature>
<proteinExistence type="inferred from homology"/>
<dbReference type="PANTHER" id="PTHR42877">
    <property type="entry name" value="L-ORNITHINE N(5)-MONOOXYGENASE-RELATED"/>
    <property type="match status" value="1"/>
</dbReference>
<dbReference type="Proteomes" id="UP001390339">
    <property type="component" value="Unassembled WGS sequence"/>
</dbReference>
<evidence type="ECO:0000313" key="6">
    <source>
        <dbReference type="EMBL" id="KAK8859206.1"/>
    </source>
</evidence>
<dbReference type="PANTHER" id="PTHR42877:SF7">
    <property type="entry name" value="FLAVIN-BINDING MONOOXYGENASE-RELATED"/>
    <property type="match status" value="1"/>
</dbReference>
<evidence type="ECO:0000256" key="4">
    <source>
        <dbReference type="ARBA" id="ARBA00023002"/>
    </source>
</evidence>
<keyword evidence="7" id="KW-1185">Reference proteome</keyword>
<dbReference type="InterPro" id="IPR036188">
    <property type="entry name" value="FAD/NAD-bd_sf"/>
</dbReference>
<dbReference type="SUPFAM" id="SSF51905">
    <property type="entry name" value="FAD/NAD(P)-binding domain"/>
    <property type="match status" value="3"/>
</dbReference>
<feature type="region of interest" description="Disordered" evidence="5">
    <location>
        <begin position="1"/>
        <end position="29"/>
    </location>
</feature>
<keyword evidence="2" id="KW-0285">Flavoprotein</keyword>
<gene>
    <name evidence="6" type="ORF">PGQ11_009940</name>
</gene>
<keyword evidence="4" id="KW-0560">Oxidoreductase</keyword>
<dbReference type="InterPro" id="IPR020946">
    <property type="entry name" value="Flavin_mOase-like"/>
</dbReference>
<sequence>MKAAVGSLLSTFTNGSQPDAHQSRVKPRPMTLKDVPIENQRPMKVRVIGAGYSGIYLGIRIPQRLRNFDLKIYDKNEGVGGTWFVNRYPGCACDVPSHSYQYSFDPNPDWSNLYAPQREICAYLQRMATKYGVMRFVKLSHEVESCQWDEEAKKWHLKVRELATGKLIEDDADVVIAAKGNLSDPAWPDIPGFKDFEGEVMHSARWKENYDFKNKRIGVIGNGSSAIQIVPNLQKIEGTHLSCFVRSKTWITNPFGDAAMVKLGLDPKQLGFSEEQRAEFAKNPEKFYAFRKVIEDDGNTIHEVSFRDSAMQRGALELFRTAMRERLAAKPEIADFLIPSFAIGCRRTTPGPGYLEALVESNVDFVTDGIGSINAKGVKLRASKDDNNGKQVDLDVLVCATGFQTASAPPFLIQGRGGQTLKDRFVPHPEAYLSVAVDGFPNLFFMLGPNSAIGSGSLTRILESEGDYIVKCLRKLQREDYACMTVKADRVADWSAYCATYFKNTVYTDPCNSWYRSGDRITGLWPGSTLHALEAMRAPRWEDFEFENLEGAEVNSMKWLGNGWSVTQLRKEEPGTEELQGDPSWYLEPRFLDVPVEGTPEEDPEFKLRPFY</sequence>
<organism evidence="6 7">
    <name type="scientific">Apiospora arundinis</name>
    <dbReference type="NCBI Taxonomy" id="335852"/>
    <lineage>
        <taxon>Eukaryota</taxon>
        <taxon>Fungi</taxon>
        <taxon>Dikarya</taxon>
        <taxon>Ascomycota</taxon>
        <taxon>Pezizomycotina</taxon>
        <taxon>Sordariomycetes</taxon>
        <taxon>Xylariomycetidae</taxon>
        <taxon>Amphisphaeriales</taxon>
        <taxon>Apiosporaceae</taxon>
        <taxon>Apiospora</taxon>
    </lineage>
</organism>
<dbReference type="Pfam" id="PF00743">
    <property type="entry name" value="FMO-like"/>
    <property type="match status" value="1"/>
</dbReference>
<dbReference type="GO" id="GO:0004497">
    <property type="term" value="F:monooxygenase activity"/>
    <property type="evidence" value="ECO:0007669"/>
    <property type="project" value="UniProtKB-KW"/>
</dbReference>